<dbReference type="GO" id="GO:0009986">
    <property type="term" value="C:cell surface"/>
    <property type="evidence" value="ECO:0007669"/>
    <property type="project" value="TreeGrafter"/>
</dbReference>
<dbReference type="PANTHER" id="PTHR31018:SF3">
    <property type="entry name" value="RECEPTOR PROTEIN-TYROSINE KINASE"/>
    <property type="match status" value="1"/>
</dbReference>
<keyword evidence="2 5" id="KW-0732">Signal</keyword>
<evidence type="ECO:0000313" key="6">
    <source>
        <dbReference type="EMBL" id="KAG9250474.1"/>
    </source>
</evidence>
<reference evidence="6" key="1">
    <citation type="journal article" date="2021" name="IMA Fungus">
        <title>Genomic characterization of three marine fungi, including Emericellopsis atlantica sp. nov. with signatures of a generalist lifestyle and marine biomass degradation.</title>
        <authorList>
            <person name="Hagestad O.C."/>
            <person name="Hou L."/>
            <person name="Andersen J.H."/>
            <person name="Hansen E.H."/>
            <person name="Altermark B."/>
            <person name="Li C."/>
            <person name="Kuhnert E."/>
            <person name="Cox R.J."/>
            <person name="Crous P.W."/>
            <person name="Spatafora J.W."/>
            <person name="Lail K."/>
            <person name="Amirebrahimi M."/>
            <person name="Lipzen A."/>
            <person name="Pangilinan J."/>
            <person name="Andreopoulos W."/>
            <person name="Hayes R.D."/>
            <person name="Ng V."/>
            <person name="Grigoriev I.V."/>
            <person name="Jackson S.A."/>
            <person name="Sutton T.D.S."/>
            <person name="Dobson A.D.W."/>
            <person name="Rama T."/>
        </authorList>
    </citation>
    <scope>NUCLEOTIDE SEQUENCE</scope>
    <source>
        <strain evidence="6">TS7</strain>
    </source>
</reference>
<dbReference type="AlphaFoldDB" id="A0A9P7ZE58"/>
<feature type="chain" id="PRO_5040256731" evidence="5">
    <location>
        <begin position="20"/>
        <end position="398"/>
    </location>
</feature>
<dbReference type="RefSeq" id="XP_046114398.1">
    <property type="nucleotide sequence ID" value="XM_046266238.1"/>
</dbReference>
<comment type="caution">
    <text evidence="6">The sequence shown here is derived from an EMBL/GenBank/DDBJ whole genome shotgun (WGS) entry which is preliminary data.</text>
</comment>
<evidence type="ECO:0000313" key="7">
    <source>
        <dbReference type="Proteomes" id="UP000887229"/>
    </source>
</evidence>
<evidence type="ECO:0000256" key="4">
    <source>
        <dbReference type="SAM" id="MobiDB-lite"/>
    </source>
</evidence>
<gene>
    <name evidence="6" type="ORF">F5Z01DRAFT_694174</name>
</gene>
<dbReference type="InterPro" id="IPR032675">
    <property type="entry name" value="LRR_dom_sf"/>
</dbReference>
<dbReference type="GO" id="GO:0031505">
    <property type="term" value="P:fungal-type cell wall organization"/>
    <property type="evidence" value="ECO:0007669"/>
    <property type="project" value="TreeGrafter"/>
</dbReference>
<dbReference type="OrthoDB" id="536881at2759"/>
<proteinExistence type="predicted"/>
<protein>
    <submittedName>
        <fullName evidence="6">GPI-anchored cell wall organization protein</fullName>
    </submittedName>
</protein>
<dbReference type="Gene3D" id="3.80.10.10">
    <property type="entry name" value="Ribonuclease Inhibitor"/>
    <property type="match status" value="1"/>
</dbReference>
<sequence>MRSAQFAAAVAAFAGFAAAKTCTKDIEISEPTPVIDCDVVDADITVKESVAGALSIEGPKQLKGDLIINNASNILSISSSSINSIGGRLEFQALNSLNSINMDSLESVKEIVMKKLTALQTITFGSDTVTKAESVEITDTDLSSLSGLMLTSVKDLNINNNDRLTKFDSALVNVTGQLLINSNGRDMEITLNDLETASEIQIGNVKTFEVPKLSVVKASLKFDQCDKLESFNAPNLTKITDALAFINNKKLSNVTFPKLTEIGGDLRIVNNTELTEITGFPKLESAASINFGGNFEDIEMPKLDRVSGTAEVSTTSTKDDFCKFFEKADSDGVIRGGADCTFDNKDANQGGETKGGRKTDGSSSSSDNSGDNEDAAGIVGVNTALMGLALIAGVAQLL</sequence>
<evidence type="ECO:0000256" key="5">
    <source>
        <dbReference type="SAM" id="SignalP"/>
    </source>
</evidence>
<dbReference type="Proteomes" id="UP000887229">
    <property type="component" value="Unassembled WGS sequence"/>
</dbReference>
<dbReference type="GeneID" id="70297141"/>
<organism evidence="6 7">
    <name type="scientific">Emericellopsis atlantica</name>
    <dbReference type="NCBI Taxonomy" id="2614577"/>
    <lineage>
        <taxon>Eukaryota</taxon>
        <taxon>Fungi</taxon>
        <taxon>Dikarya</taxon>
        <taxon>Ascomycota</taxon>
        <taxon>Pezizomycotina</taxon>
        <taxon>Sordariomycetes</taxon>
        <taxon>Hypocreomycetidae</taxon>
        <taxon>Hypocreales</taxon>
        <taxon>Bionectriaceae</taxon>
        <taxon>Emericellopsis</taxon>
    </lineage>
</organism>
<evidence type="ECO:0000256" key="1">
    <source>
        <dbReference type="ARBA" id="ARBA00004196"/>
    </source>
</evidence>
<keyword evidence="7" id="KW-1185">Reference proteome</keyword>
<evidence type="ECO:0000256" key="2">
    <source>
        <dbReference type="ARBA" id="ARBA00022729"/>
    </source>
</evidence>
<dbReference type="EMBL" id="MU251277">
    <property type="protein sequence ID" value="KAG9250474.1"/>
    <property type="molecule type" value="Genomic_DNA"/>
</dbReference>
<comment type="subcellular location">
    <subcellularLocation>
        <location evidence="1">Cell envelope</location>
    </subcellularLocation>
</comment>
<name>A0A9P7ZE58_9HYPO</name>
<dbReference type="GO" id="GO:0005886">
    <property type="term" value="C:plasma membrane"/>
    <property type="evidence" value="ECO:0007669"/>
    <property type="project" value="TreeGrafter"/>
</dbReference>
<accession>A0A9P7ZE58</accession>
<dbReference type="InterPro" id="IPR051648">
    <property type="entry name" value="CWI-Assembly_Regulator"/>
</dbReference>
<keyword evidence="3" id="KW-0325">Glycoprotein</keyword>
<dbReference type="GO" id="GO:0009277">
    <property type="term" value="C:fungal-type cell wall"/>
    <property type="evidence" value="ECO:0007669"/>
    <property type="project" value="TreeGrafter"/>
</dbReference>
<feature type="region of interest" description="Disordered" evidence="4">
    <location>
        <begin position="341"/>
        <end position="373"/>
    </location>
</feature>
<dbReference type="SUPFAM" id="SSF52058">
    <property type="entry name" value="L domain-like"/>
    <property type="match status" value="1"/>
</dbReference>
<evidence type="ECO:0000256" key="3">
    <source>
        <dbReference type="ARBA" id="ARBA00023180"/>
    </source>
</evidence>
<dbReference type="PANTHER" id="PTHR31018">
    <property type="entry name" value="SPORULATION-SPECIFIC PROTEIN-RELATED"/>
    <property type="match status" value="1"/>
</dbReference>
<feature type="signal peptide" evidence="5">
    <location>
        <begin position="1"/>
        <end position="19"/>
    </location>
</feature>